<name>A0A9Q0Q4Y1_SALPP</name>
<keyword evidence="4 5" id="KW-0503">Monooxygenase</keyword>
<sequence>MEKQVVIIGAGASGLVACKYALNIGLNPIVFEAEDGIGGVWSRTLESTRLQNTKNIFQFSDFPWPPSITDTYPTHTQRWSHGLFGAGQASPSAAQAKWHVKVQDTKNCSIQVYHAEFVVLCVGQFSGLPNIPGFLPNQGPEVFKGKVMHSEDFSALDNLTAAELIKAKRVTIVGSHKTAVDIAAECASANGVKYPCTMIKRNAHWFLPSDNLSGLVLGFLYFNRFSEFMVHKPGETFLLSFVATLLSPLRWGVSKLIETYLRWNLPLKKYGMVPKFSFLEDFSSCQIAMLPDKFYDRVEEGSIIIKNSHNLSFCEEGLIIDGENRPIETDVVIFATGFKGDEKLRNIFESPVFKNNIMGSPTATVSLYRQIIHPRIPRLAIIGYNENFSNLGRSEIKSITSNKLQAATSGELVLATQAYGTVTNFARTWDIIPEERRESWQTCLSHMLQQIMQISLLSHFRQQGQFAASVAFNPSGNFDLPIYDGEEDSTEVKPPIMPPTEGRFEIVIDNDIIRRLDLSPFHNVTGIFSPSRVEPKEFLERTIGFTINYTREDPMDPRELSELPDIRLWFLRLDASYPWLPVLLDWRAGELARYAAMLVPHQVNMKLGLVFNPEALELFVMKKVFVVYSWLQQQNVPKPRLKTSDMARMLGFGIGNELFDLIDQHSPAS</sequence>
<gene>
    <name evidence="5" type="ORF">OIU79_013023</name>
</gene>
<dbReference type="InterPro" id="IPR020946">
    <property type="entry name" value="Flavin_mOase-like"/>
</dbReference>
<dbReference type="GO" id="GO:0050660">
    <property type="term" value="F:flavin adenine dinucleotide binding"/>
    <property type="evidence" value="ECO:0007669"/>
    <property type="project" value="InterPro"/>
</dbReference>
<keyword evidence="2 4" id="KW-0274">FAD</keyword>
<dbReference type="PROSITE" id="PS51257">
    <property type="entry name" value="PROKAR_LIPOPROTEIN"/>
    <property type="match status" value="1"/>
</dbReference>
<keyword evidence="6" id="KW-1185">Reference proteome</keyword>
<dbReference type="Proteomes" id="UP001151532">
    <property type="component" value="Chromosome 6"/>
</dbReference>
<comment type="caution">
    <text evidence="5">The sequence shown here is derived from an EMBL/GenBank/DDBJ whole genome shotgun (WGS) entry which is preliminary data.</text>
</comment>
<dbReference type="GO" id="GO:0004499">
    <property type="term" value="F:N,N-dimethylaniline monooxygenase activity"/>
    <property type="evidence" value="ECO:0007669"/>
    <property type="project" value="InterPro"/>
</dbReference>
<dbReference type="PANTHER" id="PTHR35724">
    <property type="entry name" value="PROTEIN CHLORORESPIRATORY REDUCTION 6, CHLOROPLASTIC"/>
    <property type="match status" value="1"/>
</dbReference>
<comment type="similarity">
    <text evidence="4">Belongs to the FMO family.</text>
</comment>
<proteinExistence type="inferred from homology"/>
<dbReference type="InterPro" id="IPR036188">
    <property type="entry name" value="FAD/NAD-bd_sf"/>
</dbReference>
<dbReference type="EMBL" id="JAPFFK010000017">
    <property type="protein sequence ID" value="KAJ6699892.1"/>
    <property type="molecule type" value="Genomic_DNA"/>
</dbReference>
<reference evidence="5" key="1">
    <citation type="submission" date="2022-11" db="EMBL/GenBank/DDBJ databases">
        <authorList>
            <person name="Hyden B.L."/>
            <person name="Feng K."/>
            <person name="Yates T."/>
            <person name="Jawdy S."/>
            <person name="Smart L.B."/>
            <person name="Muchero W."/>
        </authorList>
    </citation>
    <scope>NUCLEOTIDE SEQUENCE</scope>
    <source>
        <tissue evidence="5">Shoot tip</tissue>
    </source>
</reference>
<dbReference type="GO" id="GO:0010275">
    <property type="term" value="P:NAD(P)H dehydrogenase complex assembly"/>
    <property type="evidence" value="ECO:0007669"/>
    <property type="project" value="TreeGrafter"/>
</dbReference>
<comment type="cofactor">
    <cofactor evidence="4">
        <name>FAD</name>
        <dbReference type="ChEBI" id="CHEBI:57692"/>
    </cofactor>
</comment>
<dbReference type="GO" id="GO:0009507">
    <property type="term" value="C:chloroplast"/>
    <property type="evidence" value="ECO:0007669"/>
    <property type="project" value="TreeGrafter"/>
</dbReference>
<dbReference type="GO" id="GO:0050661">
    <property type="term" value="F:NADP binding"/>
    <property type="evidence" value="ECO:0007669"/>
    <property type="project" value="InterPro"/>
</dbReference>
<protein>
    <recommendedName>
        <fullName evidence="4">Flavin-containing monooxygenase</fullName>
        <ecNumber evidence="4">1.-.-.-</ecNumber>
    </recommendedName>
</protein>
<dbReference type="AlphaFoldDB" id="A0A9Q0Q4Y1"/>
<dbReference type="OrthoDB" id="66881at2759"/>
<dbReference type="Pfam" id="PF08847">
    <property type="entry name" value="Crr6"/>
    <property type="match status" value="1"/>
</dbReference>
<accession>A0A9Q0Q4Y1</accession>
<dbReference type="Pfam" id="PF00743">
    <property type="entry name" value="FMO-like"/>
    <property type="match status" value="2"/>
</dbReference>
<dbReference type="EC" id="1.-.-.-" evidence="4"/>
<keyword evidence="3 4" id="KW-0560">Oxidoreductase</keyword>
<evidence type="ECO:0000256" key="4">
    <source>
        <dbReference type="RuleBase" id="RU361177"/>
    </source>
</evidence>
<reference evidence="5" key="2">
    <citation type="journal article" date="2023" name="Int. J. Mol. Sci.">
        <title>De Novo Assembly and Annotation of 11 Diverse Shrub Willow (Salix) Genomes Reveals Novel Gene Organization in Sex-Linked Regions.</title>
        <authorList>
            <person name="Hyden B."/>
            <person name="Feng K."/>
            <person name="Yates T.B."/>
            <person name="Jawdy S."/>
            <person name="Cereghino C."/>
            <person name="Smart L.B."/>
            <person name="Muchero W."/>
        </authorList>
    </citation>
    <scope>NUCLEOTIDE SEQUENCE</scope>
    <source>
        <tissue evidence="5">Shoot tip</tissue>
    </source>
</reference>
<evidence type="ECO:0000313" key="6">
    <source>
        <dbReference type="Proteomes" id="UP001151532"/>
    </source>
</evidence>
<evidence type="ECO:0000256" key="3">
    <source>
        <dbReference type="ARBA" id="ARBA00023002"/>
    </source>
</evidence>
<evidence type="ECO:0000256" key="1">
    <source>
        <dbReference type="ARBA" id="ARBA00022630"/>
    </source>
</evidence>
<dbReference type="PANTHER" id="PTHR35724:SF1">
    <property type="entry name" value="PROTEIN CHLORORESPIRATORY REDUCTION 6, CHLOROPLASTIC"/>
    <property type="match status" value="1"/>
</dbReference>
<organism evidence="5 6">
    <name type="scientific">Salix purpurea</name>
    <name type="common">Purple osier willow</name>
    <dbReference type="NCBI Taxonomy" id="77065"/>
    <lineage>
        <taxon>Eukaryota</taxon>
        <taxon>Viridiplantae</taxon>
        <taxon>Streptophyta</taxon>
        <taxon>Embryophyta</taxon>
        <taxon>Tracheophyta</taxon>
        <taxon>Spermatophyta</taxon>
        <taxon>Magnoliopsida</taxon>
        <taxon>eudicotyledons</taxon>
        <taxon>Gunneridae</taxon>
        <taxon>Pentapetalae</taxon>
        <taxon>rosids</taxon>
        <taxon>fabids</taxon>
        <taxon>Malpighiales</taxon>
        <taxon>Salicaceae</taxon>
        <taxon>Saliceae</taxon>
        <taxon>Salix</taxon>
    </lineage>
</organism>
<evidence type="ECO:0000256" key="2">
    <source>
        <dbReference type="ARBA" id="ARBA00022827"/>
    </source>
</evidence>
<evidence type="ECO:0000313" key="5">
    <source>
        <dbReference type="EMBL" id="KAJ6699892.1"/>
    </source>
</evidence>
<keyword evidence="1 4" id="KW-0285">Flavoprotein</keyword>
<dbReference type="SUPFAM" id="SSF51905">
    <property type="entry name" value="FAD/NAD(P)-binding domain"/>
    <property type="match status" value="1"/>
</dbReference>
<dbReference type="NCBIfam" id="NF038024">
    <property type="entry name" value="CRR6_slr1097"/>
    <property type="match status" value="1"/>
</dbReference>
<dbReference type="InterPro" id="IPR014946">
    <property type="entry name" value="CRR6"/>
</dbReference>
<dbReference type="Gene3D" id="3.50.50.60">
    <property type="entry name" value="FAD/NAD(P)-binding domain"/>
    <property type="match status" value="2"/>
</dbReference>